<dbReference type="EMBL" id="MLBF01000077">
    <property type="protein sequence ID" value="OLN26446.1"/>
    <property type="molecule type" value="Genomic_DNA"/>
</dbReference>
<gene>
    <name evidence="1" type="ORF">DSOL_4980</name>
</gene>
<keyword evidence="2" id="KW-1185">Reference proteome</keyword>
<comment type="caution">
    <text evidence="1">The sequence shown here is derived from an EMBL/GenBank/DDBJ whole genome shotgun (WGS) entry which is preliminary data.</text>
</comment>
<protein>
    <submittedName>
        <fullName evidence="1">Uncharacterized protein</fullName>
    </submittedName>
</protein>
<accession>A0A1Q8QGH4</accession>
<organism evidence="1 2">
    <name type="scientific">Desulfosporosinus metallidurans</name>
    <dbReference type="NCBI Taxonomy" id="1888891"/>
    <lineage>
        <taxon>Bacteria</taxon>
        <taxon>Bacillati</taxon>
        <taxon>Bacillota</taxon>
        <taxon>Clostridia</taxon>
        <taxon>Eubacteriales</taxon>
        <taxon>Desulfitobacteriaceae</taxon>
        <taxon>Desulfosporosinus</taxon>
    </lineage>
</organism>
<evidence type="ECO:0000313" key="1">
    <source>
        <dbReference type="EMBL" id="OLN26446.1"/>
    </source>
</evidence>
<sequence length="187" mass="21387">MLIGYRLRYKDVYFVKPGYILNLCKVSTAADTRVFLITWLLFRGLRGIKARRFNILPGVFLRRFHFLILRNQSANVHEGGGEFCHVLLNVGLLQRFIFTCIVVHPCHNKGAEDGLAVYHTVDGRGFKVSIIGADGIYAVPDFKGGNQAANFFLKSFVPIWNDGEVGLFLRLHHQDIDQWLRFVLCLF</sequence>
<reference evidence="1 2" key="1">
    <citation type="submission" date="2016-09" db="EMBL/GenBank/DDBJ databases">
        <title>Complete genome of Desulfosporosinus sp. OL.</title>
        <authorList>
            <person name="Mardanov A."/>
            <person name="Beletsky A."/>
            <person name="Panova A."/>
            <person name="Karnachuk O."/>
            <person name="Ravin N."/>
        </authorList>
    </citation>
    <scope>NUCLEOTIDE SEQUENCE [LARGE SCALE GENOMIC DNA]</scope>
    <source>
        <strain evidence="1 2">OL</strain>
    </source>
</reference>
<dbReference type="Proteomes" id="UP000186102">
    <property type="component" value="Unassembled WGS sequence"/>
</dbReference>
<evidence type="ECO:0000313" key="2">
    <source>
        <dbReference type="Proteomes" id="UP000186102"/>
    </source>
</evidence>
<name>A0A1Q8QGH4_9FIRM</name>
<proteinExistence type="predicted"/>
<dbReference type="AlphaFoldDB" id="A0A1Q8QGH4"/>